<keyword evidence="1" id="KW-0560">Oxidoreductase</keyword>
<dbReference type="SUPFAM" id="SSF54427">
    <property type="entry name" value="NTF2-like"/>
    <property type="match status" value="1"/>
</dbReference>
<dbReference type="OrthoDB" id="4898482at2759"/>
<accession>A0A0G0ATS4</accession>
<dbReference type="PANTHER" id="PTHR35870:SF1">
    <property type="entry name" value="PROTEIN, PUTATIVE (AFU_ORTHOLOGUE AFUA_5G03330)-RELATED"/>
    <property type="match status" value="1"/>
</dbReference>
<reference evidence="3" key="1">
    <citation type="journal article" date="2015" name="Genome Announc.">
        <title>Draft whole-genome sequence of the biocontrol agent Trichoderma harzianum T6776.</title>
        <authorList>
            <person name="Baroncelli R."/>
            <person name="Piaggeschi G."/>
            <person name="Fiorini L."/>
            <person name="Bertolini E."/>
            <person name="Zapparata A."/>
            <person name="Pe M.E."/>
            <person name="Sarrocco S."/>
            <person name="Vannacci G."/>
        </authorList>
    </citation>
    <scope>NUCLEOTIDE SEQUENCE [LARGE SCALE GENOMIC DNA]</scope>
    <source>
        <strain evidence="3">T6776</strain>
    </source>
</reference>
<name>A0A0G0ATS4_TRIHA</name>
<evidence type="ECO:0000313" key="2">
    <source>
        <dbReference type="EMBL" id="KKP07824.1"/>
    </source>
</evidence>
<dbReference type="InterPro" id="IPR032710">
    <property type="entry name" value="NTF2-like_dom_sf"/>
</dbReference>
<dbReference type="AlphaFoldDB" id="A0A0G0ATS4"/>
<dbReference type="GO" id="GO:0016491">
    <property type="term" value="F:oxidoreductase activity"/>
    <property type="evidence" value="ECO:0007669"/>
    <property type="project" value="UniProtKB-KW"/>
</dbReference>
<comment type="caution">
    <text evidence="2">The sequence shown here is derived from an EMBL/GenBank/DDBJ whole genome shotgun (WGS) entry which is preliminary data.</text>
</comment>
<evidence type="ECO:0000256" key="1">
    <source>
        <dbReference type="ARBA" id="ARBA00023002"/>
    </source>
</evidence>
<gene>
    <name evidence="2" type="ORF">THAR02_00032</name>
</gene>
<evidence type="ECO:0000313" key="3">
    <source>
        <dbReference type="Proteomes" id="UP000034112"/>
    </source>
</evidence>
<dbReference type="Pfam" id="PF14027">
    <property type="entry name" value="Questin_oxidase"/>
    <property type="match status" value="1"/>
</dbReference>
<dbReference type="InterPro" id="IPR025337">
    <property type="entry name" value="Questin_oxidase-like"/>
</dbReference>
<dbReference type="Gene3D" id="3.10.450.50">
    <property type="match status" value="1"/>
</dbReference>
<dbReference type="Proteomes" id="UP000034112">
    <property type="component" value="Unassembled WGS sequence"/>
</dbReference>
<dbReference type="PANTHER" id="PTHR35870">
    <property type="entry name" value="PROTEIN, PUTATIVE (AFU_ORTHOLOGUE AFUA_5G03330)-RELATED"/>
    <property type="match status" value="1"/>
</dbReference>
<organism evidence="2 3">
    <name type="scientific">Trichoderma harzianum</name>
    <name type="common">Hypocrea lixii</name>
    <dbReference type="NCBI Taxonomy" id="5544"/>
    <lineage>
        <taxon>Eukaryota</taxon>
        <taxon>Fungi</taxon>
        <taxon>Dikarya</taxon>
        <taxon>Ascomycota</taxon>
        <taxon>Pezizomycotina</taxon>
        <taxon>Sordariomycetes</taxon>
        <taxon>Hypocreomycetidae</taxon>
        <taxon>Hypocreales</taxon>
        <taxon>Hypocreaceae</taxon>
        <taxon>Trichoderma</taxon>
    </lineage>
</organism>
<sequence length="302" mass="35338">MRHSTTWLALTFSPNWAEHNRAINLQLRGITAQEDRFALECTSDMHVNGHHYNNTYHYLFETRDGKIAHPRFYLDTFLTKKLFEWVAETSEDAMHYDYIDKINDGLVGEAGDELFKVISQWKVSADERPNKQIRFDFMLMHTVTTATFLPIYLKTEWIKPESKARLVEWPGRSNLLLYAECGAPEPRPEELKIYKPLHPSGWNGVLQRACEYEDDGHTSKFVRGIATVAQMTEQYDERLGFKLTRQEDFLTIAHMIIDSVENFDKSADNEVHEVRKGSLYPRITEPEVQLMIARWPRYVGFE</sequence>
<proteinExistence type="predicted"/>
<protein>
    <submittedName>
        <fullName evidence="2">Uncharacterized protein</fullName>
    </submittedName>
</protein>
<dbReference type="EMBL" id="JOKZ01000001">
    <property type="protein sequence ID" value="KKP07824.1"/>
    <property type="molecule type" value="Genomic_DNA"/>
</dbReference>